<dbReference type="InterPro" id="IPR027469">
    <property type="entry name" value="Cation_efflux_TMD_sf"/>
</dbReference>
<dbReference type="AlphaFoldDB" id="A0A451G4S2"/>
<feature type="transmembrane region" description="Helical" evidence="10">
    <location>
        <begin position="156"/>
        <end position="174"/>
    </location>
</feature>
<name>A0A451G4S2_9GAMM</name>
<dbReference type="GO" id="GO:0015093">
    <property type="term" value="F:ferrous iron transmembrane transporter activity"/>
    <property type="evidence" value="ECO:0007669"/>
    <property type="project" value="TreeGrafter"/>
</dbReference>
<keyword evidence="7" id="KW-0862">Zinc</keyword>
<evidence type="ECO:0000256" key="8">
    <source>
        <dbReference type="ARBA" id="ARBA00022989"/>
    </source>
</evidence>
<evidence type="ECO:0000313" key="13">
    <source>
        <dbReference type="EMBL" id="QAB14482.1"/>
    </source>
</evidence>
<dbReference type="InterPro" id="IPR027470">
    <property type="entry name" value="Cation_efflux_CTD"/>
</dbReference>
<dbReference type="KEGG" id="htr:EPV75_01765"/>
<dbReference type="GO" id="GO:0005886">
    <property type="term" value="C:plasma membrane"/>
    <property type="evidence" value="ECO:0007669"/>
    <property type="project" value="UniProtKB-SubCell"/>
</dbReference>
<feature type="transmembrane region" description="Helical" evidence="10">
    <location>
        <begin position="117"/>
        <end position="136"/>
    </location>
</feature>
<dbReference type="GO" id="GO:0015341">
    <property type="term" value="F:zinc efflux antiporter activity"/>
    <property type="evidence" value="ECO:0007669"/>
    <property type="project" value="TreeGrafter"/>
</dbReference>
<accession>A0A451G4S2</accession>
<feature type="domain" description="Cation efflux protein cytoplasmic" evidence="12">
    <location>
        <begin position="206"/>
        <end position="282"/>
    </location>
</feature>
<sequence>MSALRLTRYATYVSVFVALVLLVTKAFAWWETRSVGVLASMLDSAVDVVASMMILFAVHVAQMPADNEHRLGHGKAEPLASLAQSVFIAGSALYLVLHALDRLFFPEAVREADLGVWVMLFSMALTLALVMFQRYVIRKTHSTAIESDSLHYLSDLGANFAVMVGLLLSAWLWVDATLGLLIGLWIGWQAVKLAVASGNQLLDRELPDSMRDEIRDIVLSHPQVRGFNDLRTFRSGPTVFIQLDLELDDHLSLWMGHQIAEEVTEKLRRNFDNADVMIHQEPVSFRNKPGHHQWEVESKS</sequence>
<comment type="similarity">
    <text evidence="2">Belongs to the cation diffusion facilitator (CDF) transporter (TC 2.A.4) family. FieF subfamily.</text>
</comment>
<evidence type="ECO:0000256" key="4">
    <source>
        <dbReference type="ARBA" id="ARBA00022475"/>
    </source>
</evidence>
<keyword evidence="6 10" id="KW-0812">Transmembrane</keyword>
<evidence type="ECO:0000256" key="10">
    <source>
        <dbReference type="SAM" id="Phobius"/>
    </source>
</evidence>
<dbReference type="RefSeq" id="WP_127120197.1">
    <property type="nucleotide sequence ID" value="NZ_CP035033.1"/>
</dbReference>
<keyword evidence="9 10" id="KW-0472">Membrane</keyword>
<dbReference type="PANTHER" id="PTHR43840:SF41">
    <property type="entry name" value="CATION-EFFLUX PUMP FIEF"/>
    <property type="match status" value="1"/>
</dbReference>
<keyword evidence="4" id="KW-1003">Cell membrane</keyword>
<keyword evidence="7" id="KW-0864">Zinc transport</keyword>
<dbReference type="InterPro" id="IPR058533">
    <property type="entry name" value="Cation_efflux_TM"/>
</dbReference>
<keyword evidence="5" id="KW-0410">Iron transport</keyword>
<dbReference type="FunFam" id="3.30.70.1350:FF:000002">
    <property type="entry name" value="Ferrous-iron efflux pump FieF"/>
    <property type="match status" value="1"/>
</dbReference>
<feature type="transmembrane region" description="Helical" evidence="10">
    <location>
        <begin position="36"/>
        <end position="58"/>
    </location>
</feature>
<dbReference type="NCBIfam" id="TIGR01297">
    <property type="entry name" value="CDF"/>
    <property type="match status" value="1"/>
</dbReference>
<gene>
    <name evidence="13" type="ORF">EPV75_01765</name>
</gene>
<keyword evidence="14" id="KW-1185">Reference proteome</keyword>
<evidence type="ECO:0000259" key="11">
    <source>
        <dbReference type="Pfam" id="PF01545"/>
    </source>
</evidence>
<evidence type="ECO:0000256" key="5">
    <source>
        <dbReference type="ARBA" id="ARBA00022496"/>
    </source>
</evidence>
<dbReference type="Pfam" id="PF16916">
    <property type="entry name" value="ZT_dimer"/>
    <property type="match status" value="1"/>
</dbReference>
<feature type="domain" description="Cation efflux protein transmembrane" evidence="11">
    <location>
        <begin position="12"/>
        <end position="202"/>
    </location>
</feature>
<comment type="subcellular location">
    <subcellularLocation>
        <location evidence="1">Cell membrane</location>
        <topology evidence="1">Multi-pass membrane protein</topology>
    </subcellularLocation>
</comment>
<proteinExistence type="inferred from homology"/>
<evidence type="ECO:0000256" key="1">
    <source>
        <dbReference type="ARBA" id="ARBA00004651"/>
    </source>
</evidence>
<dbReference type="SUPFAM" id="SSF160240">
    <property type="entry name" value="Cation efflux protein cytoplasmic domain-like"/>
    <property type="match status" value="1"/>
</dbReference>
<feature type="transmembrane region" description="Helical" evidence="10">
    <location>
        <begin position="12"/>
        <end position="30"/>
    </location>
</feature>
<protein>
    <submittedName>
        <fullName evidence="13">Cation diffusion facilitator family transporter</fullName>
    </submittedName>
</protein>
<dbReference type="Gene3D" id="1.20.1510.10">
    <property type="entry name" value="Cation efflux protein transmembrane domain"/>
    <property type="match status" value="1"/>
</dbReference>
<dbReference type="EMBL" id="CP035033">
    <property type="protein sequence ID" value="QAB14482.1"/>
    <property type="molecule type" value="Genomic_DNA"/>
</dbReference>
<dbReference type="GO" id="GO:0006882">
    <property type="term" value="P:intracellular zinc ion homeostasis"/>
    <property type="evidence" value="ECO:0007669"/>
    <property type="project" value="TreeGrafter"/>
</dbReference>
<dbReference type="InterPro" id="IPR050291">
    <property type="entry name" value="CDF_Transporter"/>
</dbReference>
<dbReference type="SUPFAM" id="SSF161111">
    <property type="entry name" value="Cation efflux protein transmembrane domain-like"/>
    <property type="match status" value="1"/>
</dbReference>
<feature type="transmembrane region" description="Helical" evidence="10">
    <location>
        <begin position="79"/>
        <end position="97"/>
    </location>
</feature>
<keyword evidence="7" id="KW-0406">Ion transport</keyword>
<evidence type="ECO:0000256" key="2">
    <source>
        <dbReference type="ARBA" id="ARBA00010212"/>
    </source>
</evidence>
<organism evidence="13 14">
    <name type="scientific">Hydrogenovibrio thermophilus</name>
    <dbReference type="NCBI Taxonomy" id="265883"/>
    <lineage>
        <taxon>Bacteria</taxon>
        <taxon>Pseudomonadati</taxon>
        <taxon>Pseudomonadota</taxon>
        <taxon>Gammaproteobacteria</taxon>
        <taxon>Thiotrichales</taxon>
        <taxon>Piscirickettsiaceae</taxon>
        <taxon>Hydrogenovibrio</taxon>
    </lineage>
</organism>
<dbReference type="Gene3D" id="3.30.70.1350">
    <property type="entry name" value="Cation efflux protein, cytoplasmic domain"/>
    <property type="match status" value="1"/>
</dbReference>
<reference evidence="13 14" key="1">
    <citation type="journal article" date="2018" name="Environ. Microbiol.">
        <title>Genomes of ubiquitous marine and hypersaline Hydrogenovibrio, Thiomicrorhabdus and Thiomicrospira spp. encode a diversity of mechanisms to sustain chemolithoautotrophy in heterogeneous environments.</title>
        <authorList>
            <person name="Scott K.M."/>
            <person name="Williams J."/>
            <person name="Porter C.M.B."/>
            <person name="Russel S."/>
            <person name="Harmer T.L."/>
            <person name="Paul J.H."/>
            <person name="Antonen K.M."/>
            <person name="Bridges M.K."/>
            <person name="Camper G.J."/>
            <person name="Campla C.K."/>
            <person name="Casella L.G."/>
            <person name="Chase E."/>
            <person name="Conrad J.W."/>
            <person name="Cruz M.C."/>
            <person name="Dunlap D.S."/>
            <person name="Duran L."/>
            <person name="Fahsbender E.M."/>
            <person name="Goldsmith D.B."/>
            <person name="Keeley R.F."/>
            <person name="Kondoff M.R."/>
            <person name="Kussy B.I."/>
            <person name="Lane M.K."/>
            <person name="Lawler S."/>
            <person name="Leigh B.A."/>
            <person name="Lewis C."/>
            <person name="Lostal L.M."/>
            <person name="Marking D."/>
            <person name="Mancera P.A."/>
            <person name="McClenthan E.C."/>
            <person name="McIntyre E.A."/>
            <person name="Mine J.A."/>
            <person name="Modi S."/>
            <person name="Moore B.D."/>
            <person name="Morgan W.A."/>
            <person name="Nelson K.M."/>
            <person name="Nguyen K.N."/>
            <person name="Ogburn N."/>
            <person name="Parrino D.G."/>
            <person name="Pedapudi A.D."/>
            <person name="Pelham R.P."/>
            <person name="Preece A.M."/>
            <person name="Rampersad E.A."/>
            <person name="Richardson J.C."/>
            <person name="Rodgers C.M."/>
            <person name="Schaffer B.L."/>
            <person name="Sheridan N.E."/>
            <person name="Solone M.R."/>
            <person name="Staley Z.R."/>
            <person name="Tabuchi M."/>
            <person name="Waide R.J."/>
            <person name="Wanjugi P.W."/>
            <person name="Young S."/>
            <person name="Clum A."/>
            <person name="Daum C."/>
            <person name="Huntemann M."/>
            <person name="Ivanova N."/>
            <person name="Kyrpides N."/>
            <person name="Mikhailova N."/>
            <person name="Palaniappan K."/>
            <person name="Pillay M."/>
            <person name="Reddy T.B.K."/>
            <person name="Shapiro N."/>
            <person name="Stamatis D."/>
            <person name="Varghese N."/>
            <person name="Woyke T."/>
            <person name="Boden R."/>
            <person name="Freyermuth S.K."/>
            <person name="Kerfeld C.A."/>
        </authorList>
    </citation>
    <scope>NUCLEOTIDE SEQUENCE [LARGE SCALE GENOMIC DNA]</scope>
    <source>
        <strain evidence="13 14">JR-2</strain>
    </source>
</reference>
<dbReference type="PANTHER" id="PTHR43840">
    <property type="entry name" value="MITOCHONDRIAL METAL TRANSPORTER 1-RELATED"/>
    <property type="match status" value="1"/>
</dbReference>
<evidence type="ECO:0000259" key="12">
    <source>
        <dbReference type="Pfam" id="PF16916"/>
    </source>
</evidence>
<evidence type="ECO:0000256" key="7">
    <source>
        <dbReference type="ARBA" id="ARBA00022906"/>
    </source>
</evidence>
<dbReference type="Proteomes" id="UP000285478">
    <property type="component" value="Chromosome"/>
</dbReference>
<evidence type="ECO:0000256" key="9">
    <source>
        <dbReference type="ARBA" id="ARBA00023136"/>
    </source>
</evidence>
<evidence type="ECO:0000313" key="14">
    <source>
        <dbReference type="Proteomes" id="UP000285478"/>
    </source>
</evidence>
<dbReference type="GO" id="GO:0015086">
    <property type="term" value="F:cadmium ion transmembrane transporter activity"/>
    <property type="evidence" value="ECO:0007669"/>
    <property type="project" value="TreeGrafter"/>
</dbReference>
<dbReference type="InterPro" id="IPR002524">
    <property type="entry name" value="Cation_efflux"/>
</dbReference>
<evidence type="ECO:0000256" key="3">
    <source>
        <dbReference type="ARBA" id="ARBA00022448"/>
    </source>
</evidence>
<keyword evidence="8 10" id="KW-1133">Transmembrane helix</keyword>
<dbReference type="Pfam" id="PF01545">
    <property type="entry name" value="Cation_efflux"/>
    <property type="match status" value="1"/>
</dbReference>
<evidence type="ECO:0000256" key="6">
    <source>
        <dbReference type="ARBA" id="ARBA00022692"/>
    </source>
</evidence>
<keyword evidence="5" id="KW-0408">Iron</keyword>
<dbReference type="InterPro" id="IPR036837">
    <property type="entry name" value="Cation_efflux_CTD_sf"/>
</dbReference>
<keyword evidence="3" id="KW-0813">Transport</keyword>